<dbReference type="SUPFAM" id="SSF50156">
    <property type="entry name" value="PDZ domain-like"/>
    <property type="match status" value="1"/>
</dbReference>
<dbReference type="Pfam" id="PF03572">
    <property type="entry name" value="Peptidase_S41"/>
    <property type="match status" value="1"/>
</dbReference>
<protein>
    <submittedName>
        <fullName evidence="8">Carboxyl-terminal protease</fullName>
    </submittedName>
</protein>
<evidence type="ECO:0000256" key="4">
    <source>
        <dbReference type="ARBA" id="ARBA00022825"/>
    </source>
</evidence>
<dbReference type="NCBIfam" id="TIGR00225">
    <property type="entry name" value="prc"/>
    <property type="match status" value="1"/>
</dbReference>
<keyword evidence="3 5" id="KW-0378">Hydrolase</keyword>
<dbReference type="HOGENOM" id="CLU_017295_1_1_6"/>
<dbReference type="PROSITE" id="PS50106">
    <property type="entry name" value="PDZ"/>
    <property type="match status" value="1"/>
</dbReference>
<dbReference type="InterPro" id="IPR055210">
    <property type="entry name" value="CtpA/B_N"/>
</dbReference>
<dbReference type="InterPro" id="IPR001478">
    <property type="entry name" value="PDZ"/>
</dbReference>
<dbReference type="InterPro" id="IPR004447">
    <property type="entry name" value="Peptidase_S41A"/>
</dbReference>
<dbReference type="GO" id="GO:0004175">
    <property type="term" value="F:endopeptidase activity"/>
    <property type="evidence" value="ECO:0007669"/>
    <property type="project" value="TreeGrafter"/>
</dbReference>
<dbReference type="FunFam" id="2.30.42.10:FF:000063">
    <property type="entry name" value="Peptidase, S41 family"/>
    <property type="match status" value="1"/>
</dbReference>
<dbReference type="PANTHER" id="PTHR32060:SF30">
    <property type="entry name" value="CARBOXY-TERMINAL PROCESSING PROTEASE CTPA"/>
    <property type="match status" value="1"/>
</dbReference>
<dbReference type="SMART" id="SM00245">
    <property type="entry name" value="TSPc"/>
    <property type="match status" value="1"/>
</dbReference>
<dbReference type="SMART" id="SM00228">
    <property type="entry name" value="PDZ"/>
    <property type="match status" value="1"/>
</dbReference>
<dbReference type="Gene3D" id="2.30.42.10">
    <property type="match status" value="1"/>
</dbReference>
<dbReference type="GO" id="GO:0030288">
    <property type="term" value="C:outer membrane-bounded periplasmic space"/>
    <property type="evidence" value="ECO:0007669"/>
    <property type="project" value="TreeGrafter"/>
</dbReference>
<evidence type="ECO:0000259" key="7">
    <source>
        <dbReference type="PROSITE" id="PS50106"/>
    </source>
</evidence>
<feature type="region of interest" description="Disordered" evidence="6">
    <location>
        <begin position="382"/>
        <end position="405"/>
    </location>
</feature>
<dbReference type="InterPro" id="IPR041489">
    <property type="entry name" value="PDZ_6"/>
</dbReference>
<comment type="similarity">
    <text evidence="1 5">Belongs to the peptidase S41A family.</text>
</comment>
<dbReference type="KEGG" id="tcy:Thicy_1340"/>
<dbReference type="GO" id="GO:0008236">
    <property type="term" value="F:serine-type peptidase activity"/>
    <property type="evidence" value="ECO:0007669"/>
    <property type="project" value="UniProtKB-KW"/>
</dbReference>
<dbReference type="Gene3D" id="3.90.226.10">
    <property type="entry name" value="2-enoyl-CoA Hydratase, Chain A, domain 1"/>
    <property type="match status" value="1"/>
</dbReference>
<dbReference type="CDD" id="cd07560">
    <property type="entry name" value="Peptidase_S41_CPP"/>
    <property type="match status" value="1"/>
</dbReference>
<dbReference type="eggNOG" id="COG0793">
    <property type="taxonomic scope" value="Bacteria"/>
</dbReference>
<dbReference type="Pfam" id="PF17820">
    <property type="entry name" value="PDZ_6"/>
    <property type="match status" value="1"/>
</dbReference>
<dbReference type="InterPro" id="IPR036034">
    <property type="entry name" value="PDZ_sf"/>
</dbReference>
<keyword evidence="4 5" id="KW-0720">Serine protease</keyword>
<dbReference type="AlphaFoldDB" id="F6D9Q5"/>
<feature type="domain" description="PDZ" evidence="7">
    <location>
        <begin position="93"/>
        <end position="161"/>
    </location>
</feature>
<dbReference type="InterPro" id="IPR029045">
    <property type="entry name" value="ClpP/crotonase-like_dom_sf"/>
</dbReference>
<dbReference type="STRING" id="717773.Thicy_1340"/>
<name>F6D9Q5_THICA</name>
<evidence type="ECO:0000256" key="1">
    <source>
        <dbReference type="ARBA" id="ARBA00009179"/>
    </source>
</evidence>
<dbReference type="OrthoDB" id="9812068at2"/>
<dbReference type="Gene3D" id="3.30.750.44">
    <property type="match status" value="1"/>
</dbReference>
<dbReference type="GO" id="GO:0007165">
    <property type="term" value="P:signal transduction"/>
    <property type="evidence" value="ECO:0007669"/>
    <property type="project" value="TreeGrafter"/>
</dbReference>
<dbReference type="EMBL" id="CP002776">
    <property type="protein sequence ID" value="AEG32104.1"/>
    <property type="molecule type" value="Genomic_DNA"/>
</dbReference>
<proteinExistence type="inferred from homology"/>
<dbReference type="Pfam" id="PF22694">
    <property type="entry name" value="CtpB_N-like"/>
    <property type="match status" value="1"/>
</dbReference>
<keyword evidence="9" id="KW-1185">Reference proteome</keyword>
<reference evidence="8 9" key="1">
    <citation type="submission" date="2011-05" db="EMBL/GenBank/DDBJ databases">
        <title>Complete sequence of Thioalkalimicrobium cyclicum ALM1.</title>
        <authorList>
            <consortium name="US DOE Joint Genome Institute"/>
            <person name="Lucas S."/>
            <person name="Han J."/>
            <person name="Lapidus A."/>
            <person name="Cheng J.-F."/>
            <person name="Goodwin L."/>
            <person name="Pitluck S."/>
            <person name="Peters L."/>
            <person name="Mikhailova N."/>
            <person name="Davenport K."/>
            <person name="Han C."/>
            <person name="Tapia R."/>
            <person name="Land M."/>
            <person name="Hauser L."/>
            <person name="Kyrpides N."/>
            <person name="Ivanova N."/>
            <person name="Pagani I."/>
            <person name="Kappler U."/>
            <person name="Woyke T."/>
        </authorList>
    </citation>
    <scope>NUCLEOTIDE SEQUENCE [LARGE SCALE GENOMIC DNA]</scope>
    <source>
        <strain evidence="9">DSM 14477 / JCM 11371 / ALM1</strain>
    </source>
</reference>
<dbReference type="InterPro" id="IPR005151">
    <property type="entry name" value="Tail-specific_protease"/>
</dbReference>
<dbReference type="Proteomes" id="UP000009232">
    <property type="component" value="Chromosome"/>
</dbReference>
<evidence type="ECO:0000256" key="3">
    <source>
        <dbReference type="ARBA" id="ARBA00022801"/>
    </source>
</evidence>
<dbReference type="PANTHER" id="PTHR32060">
    <property type="entry name" value="TAIL-SPECIFIC PROTEASE"/>
    <property type="match status" value="1"/>
</dbReference>
<dbReference type="SUPFAM" id="SSF52096">
    <property type="entry name" value="ClpP/crotonase"/>
    <property type="match status" value="1"/>
</dbReference>
<organism evidence="8 9">
    <name type="scientific">Thiomicrospira cyclica (strain DSM 14477 / JCM 11371 / ALM1)</name>
    <name type="common">Thioalkalimicrobium cyclicum</name>
    <dbReference type="NCBI Taxonomy" id="717773"/>
    <lineage>
        <taxon>Bacteria</taxon>
        <taxon>Pseudomonadati</taxon>
        <taxon>Pseudomonadota</taxon>
        <taxon>Gammaproteobacteria</taxon>
        <taxon>Thiotrichales</taxon>
        <taxon>Piscirickettsiaceae</taxon>
        <taxon>Thiomicrospira</taxon>
    </lineage>
</organism>
<dbReference type="CDD" id="cd06782">
    <property type="entry name" value="cpPDZ_CPP-like"/>
    <property type="match status" value="1"/>
</dbReference>
<sequence length="435" mass="47192">MVKATGLKKISWMIMGGVLGASLVVGTSVMADRQASSASNLPLEQLRAFVEVYDRISTGYYEPIENEKMLENAIRGMLTNLDPHSDYLPKESFERVEESTRGEFGGLGMEVGMEDGAVRVVAPIDDTPAQRAGVRSGDIIIKLDDTSLQGMSLTDAVKMMRGEPGSKITLTIIRSGESEPVAIELTRAVIKVRSVRERLLEANLGYVRISQFQNRTGDDLSRAIRTLEQENGGPLAGLVLDLRNNPGGVLSASVDVSNVFLNEGLIVYTEGRLQNSKMRFEAKRGDLMNGNPIVVLVNEGSASASEIVAGALQDHGRALIAGRDTFGKGSVQSILPLNNGAAIKLTTALYFTPSGRSIQASGIKPDIEIDLVKVERVNQERRSREADLDGHINQPGVADADDSKQDEAVNLLSEDYELYEGLNLLKSMVFANRRN</sequence>
<dbReference type="FunFam" id="3.90.226.10:FF:000029">
    <property type="entry name" value="Peptidase, S41 family"/>
    <property type="match status" value="1"/>
</dbReference>
<keyword evidence="2 5" id="KW-0645">Protease</keyword>
<dbReference type="RefSeq" id="WP_013835880.1">
    <property type="nucleotide sequence ID" value="NC_015581.1"/>
</dbReference>
<evidence type="ECO:0000313" key="8">
    <source>
        <dbReference type="EMBL" id="AEG32104.1"/>
    </source>
</evidence>
<evidence type="ECO:0000313" key="9">
    <source>
        <dbReference type="Proteomes" id="UP000009232"/>
    </source>
</evidence>
<dbReference type="GO" id="GO:0006508">
    <property type="term" value="P:proteolysis"/>
    <property type="evidence" value="ECO:0007669"/>
    <property type="project" value="UniProtKB-KW"/>
</dbReference>
<evidence type="ECO:0000256" key="2">
    <source>
        <dbReference type="ARBA" id="ARBA00022670"/>
    </source>
</evidence>
<accession>F6D9Q5</accession>
<evidence type="ECO:0000256" key="5">
    <source>
        <dbReference type="RuleBase" id="RU004404"/>
    </source>
</evidence>
<gene>
    <name evidence="8" type="ordered locus">Thicy_1340</name>
</gene>
<evidence type="ECO:0000256" key="6">
    <source>
        <dbReference type="SAM" id="MobiDB-lite"/>
    </source>
</evidence>